<organism evidence="2 3">
    <name type="scientific">Serendipita indica (strain DSM 11827)</name>
    <name type="common">Root endophyte fungus</name>
    <name type="synonym">Piriformospora indica</name>
    <dbReference type="NCBI Taxonomy" id="1109443"/>
    <lineage>
        <taxon>Eukaryota</taxon>
        <taxon>Fungi</taxon>
        <taxon>Dikarya</taxon>
        <taxon>Basidiomycota</taxon>
        <taxon>Agaricomycotina</taxon>
        <taxon>Agaricomycetes</taxon>
        <taxon>Sebacinales</taxon>
        <taxon>Serendipitaceae</taxon>
        <taxon>Serendipita</taxon>
    </lineage>
</organism>
<comment type="caution">
    <text evidence="2">The sequence shown here is derived from an EMBL/GenBank/DDBJ whole genome shotgun (WGS) entry which is preliminary data.</text>
</comment>
<dbReference type="EMBL" id="CAFZ01000065">
    <property type="protein sequence ID" value="CCA69822.1"/>
    <property type="molecule type" value="Genomic_DNA"/>
</dbReference>
<evidence type="ECO:0000313" key="2">
    <source>
        <dbReference type="EMBL" id="CCA69822.1"/>
    </source>
</evidence>
<sequence length="140" mass="14729">MSASPPLQSFNPHAVHYFTSASSSPQAHPLTQAGLPTAVYPSHVLFSATTPPRTQAPPMSSSAASQSAPKPATPQASFAPMQSPQPRPIRGFAVGAPTPAAKAAIFEPFNAKRPVTPELDAVLRKKTSSWTQWELEGASK</sequence>
<name>G4TEU0_SERID</name>
<accession>G4TEU0</accession>
<feature type="compositionally biased region" description="Low complexity" evidence="1">
    <location>
        <begin position="56"/>
        <end position="77"/>
    </location>
</feature>
<keyword evidence="3" id="KW-1185">Reference proteome</keyword>
<dbReference type="HOGENOM" id="CLU_1835906_0_0_1"/>
<dbReference type="Proteomes" id="UP000007148">
    <property type="component" value="Unassembled WGS sequence"/>
</dbReference>
<dbReference type="InParanoid" id="G4TEU0"/>
<protein>
    <submittedName>
        <fullName evidence="2">Uncharacterized protein</fullName>
    </submittedName>
</protein>
<dbReference type="OMA" id="HAVHYFT"/>
<feature type="region of interest" description="Disordered" evidence="1">
    <location>
        <begin position="46"/>
        <end position="94"/>
    </location>
</feature>
<gene>
    <name evidence="2" type="ORF">PIIN_03762</name>
</gene>
<proteinExistence type="predicted"/>
<dbReference type="AlphaFoldDB" id="G4TEU0"/>
<evidence type="ECO:0000313" key="3">
    <source>
        <dbReference type="Proteomes" id="UP000007148"/>
    </source>
</evidence>
<evidence type="ECO:0000256" key="1">
    <source>
        <dbReference type="SAM" id="MobiDB-lite"/>
    </source>
</evidence>
<reference evidence="2 3" key="1">
    <citation type="journal article" date="2011" name="PLoS Pathog.">
        <title>Endophytic Life Strategies Decoded by Genome and Transcriptome Analyses of the Mutualistic Root Symbiont Piriformospora indica.</title>
        <authorList>
            <person name="Zuccaro A."/>
            <person name="Lahrmann U."/>
            <person name="Guldener U."/>
            <person name="Langen G."/>
            <person name="Pfiffi S."/>
            <person name="Biedenkopf D."/>
            <person name="Wong P."/>
            <person name="Samans B."/>
            <person name="Grimm C."/>
            <person name="Basiewicz M."/>
            <person name="Murat C."/>
            <person name="Martin F."/>
            <person name="Kogel K.H."/>
        </authorList>
    </citation>
    <scope>NUCLEOTIDE SEQUENCE [LARGE SCALE GENOMIC DNA]</scope>
    <source>
        <strain evidence="2 3">DSM 11827</strain>
    </source>
</reference>
<dbReference type="OrthoDB" id="3239228at2759"/>